<evidence type="ECO:0000313" key="4">
    <source>
        <dbReference type="Proteomes" id="UP000199361"/>
    </source>
</evidence>
<feature type="domain" description="MDMPI C-terminal" evidence="1">
    <location>
        <begin position="140"/>
        <end position="240"/>
    </location>
</feature>
<dbReference type="NCBIfam" id="TIGR03083">
    <property type="entry name" value="maleylpyruvate isomerase family mycothiol-dependent enzyme"/>
    <property type="match status" value="1"/>
</dbReference>
<dbReference type="PANTHER" id="PTHR40758">
    <property type="entry name" value="CONSERVED PROTEIN"/>
    <property type="match status" value="1"/>
</dbReference>
<dbReference type="AlphaFoldDB" id="A0A1I0EGQ5"/>
<dbReference type="InterPro" id="IPR010872">
    <property type="entry name" value="MDMPI_C-term_domain"/>
</dbReference>
<proteinExistence type="predicted"/>
<sequence>MLNSARYLTLLEEDHRRLRAAGAADPAASVPSCPGWTLADLVDHVGEVYLHKAETMRLGAWPEPWPPEPDPEGPLHRLDRAYAALCAEFAAREPGEAALTWYDPDQTVGFWVRRMALETVVHRIDAELAAGTPVTPVADDLAADGIDEILTVMLAFATTTWADEFGDGLAEADGRPVSIAAGEERWLVRATPAGVEVARGERASGAASVAGTPQDVLLWLWGRQDGAALTFGGDDALVERLRRLLKESTQ</sequence>
<dbReference type="Pfam" id="PF07398">
    <property type="entry name" value="MDMPI_C"/>
    <property type="match status" value="1"/>
</dbReference>
<reference evidence="3 4" key="1">
    <citation type="submission" date="2016-10" db="EMBL/GenBank/DDBJ databases">
        <authorList>
            <person name="de Groot N.N."/>
        </authorList>
    </citation>
    <scope>NUCLEOTIDE SEQUENCE [LARGE SCALE GENOMIC DNA]</scope>
    <source>
        <strain evidence="3 4">CGMCC 4.5598</strain>
    </source>
</reference>
<dbReference type="GO" id="GO:0005886">
    <property type="term" value="C:plasma membrane"/>
    <property type="evidence" value="ECO:0007669"/>
    <property type="project" value="TreeGrafter"/>
</dbReference>
<organism evidence="3 4">
    <name type="scientific">Nonomuraea wenchangensis</name>
    <dbReference type="NCBI Taxonomy" id="568860"/>
    <lineage>
        <taxon>Bacteria</taxon>
        <taxon>Bacillati</taxon>
        <taxon>Actinomycetota</taxon>
        <taxon>Actinomycetes</taxon>
        <taxon>Streptosporangiales</taxon>
        <taxon>Streptosporangiaceae</taxon>
        <taxon>Nonomuraea</taxon>
    </lineage>
</organism>
<dbReference type="Proteomes" id="UP000199361">
    <property type="component" value="Unassembled WGS sequence"/>
</dbReference>
<feature type="domain" description="Mycothiol-dependent maleylpyruvate isomerase metal-binding" evidence="2">
    <location>
        <begin position="16"/>
        <end position="126"/>
    </location>
</feature>
<name>A0A1I0EGQ5_9ACTN</name>
<dbReference type="InterPro" id="IPR034660">
    <property type="entry name" value="DinB/YfiT-like"/>
</dbReference>
<dbReference type="InterPro" id="IPR024344">
    <property type="entry name" value="MDMPI_metal-binding"/>
</dbReference>
<protein>
    <submittedName>
        <fullName evidence="3">TIGR03083 family protein</fullName>
    </submittedName>
</protein>
<evidence type="ECO:0000259" key="1">
    <source>
        <dbReference type="Pfam" id="PF07398"/>
    </source>
</evidence>
<gene>
    <name evidence="3" type="ORF">SAMN05421811_10341</name>
</gene>
<keyword evidence="4" id="KW-1185">Reference proteome</keyword>
<dbReference type="STRING" id="568860.SAMN05421811_10341"/>
<dbReference type="GO" id="GO:0046872">
    <property type="term" value="F:metal ion binding"/>
    <property type="evidence" value="ECO:0007669"/>
    <property type="project" value="InterPro"/>
</dbReference>
<dbReference type="EMBL" id="FOHX01000003">
    <property type="protein sequence ID" value="SET44269.1"/>
    <property type="molecule type" value="Genomic_DNA"/>
</dbReference>
<dbReference type="Pfam" id="PF11716">
    <property type="entry name" value="MDMPI_N"/>
    <property type="match status" value="1"/>
</dbReference>
<dbReference type="InterPro" id="IPR017517">
    <property type="entry name" value="Maleyloyr_isom"/>
</dbReference>
<accession>A0A1I0EGQ5</accession>
<dbReference type="PANTHER" id="PTHR40758:SF1">
    <property type="entry name" value="CONSERVED PROTEIN"/>
    <property type="match status" value="1"/>
</dbReference>
<evidence type="ECO:0000313" key="3">
    <source>
        <dbReference type="EMBL" id="SET44269.1"/>
    </source>
</evidence>
<evidence type="ECO:0000259" key="2">
    <source>
        <dbReference type="Pfam" id="PF11716"/>
    </source>
</evidence>
<dbReference type="SUPFAM" id="SSF109854">
    <property type="entry name" value="DinB/YfiT-like putative metalloenzymes"/>
    <property type="match status" value="1"/>
</dbReference>